<evidence type="ECO:0000256" key="1">
    <source>
        <dbReference type="SAM" id="MobiDB-lite"/>
    </source>
</evidence>
<dbReference type="Proteomes" id="UP000886595">
    <property type="component" value="Unassembled WGS sequence"/>
</dbReference>
<name>A0A8X7SJP2_BRACI</name>
<gene>
    <name evidence="2" type="ORF">Bca52824_026418</name>
</gene>
<evidence type="ECO:0000313" key="3">
    <source>
        <dbReference type="Proteomes" id="UP000886595"/>
    </source>
</evidence>
<evidence type="ECO:0000313" key="2">
    <source>
        <dbReference type="EMBL" id="KAG2306670.1"/>
    </source>
</evidence>
<dbReference type="EMBL" id="JAAMPC010000006">
    <property type="protein sequence ID" value="KAG2306670.1"/>
    <property type="molecule type" value="Genomic_DNA"/>
</dbReference>
<keyword evidence="3" id="KW-1185">Reference proteome</keyword>
<dbReference type="AlphaFoldDB" id="A0A8X7SJP2"/>
<accession>A0A8X7SJP2</accession>
<sequence>MNRRDRFTIFDGRSTNPYQSRYNLHRAPETEMSTMKHPKHPYSNIENRSLPTDLPMPRSPQLSTSDLNIDSRDPLAAPTRLAGDRRG</sequence>
<proteinExistence type="predicted"/>
<feature type="region of interest" description="Disordered" evidence="1">
    <location>
        <begin position="1"/>
        <end position="87"/>
    </location>
</feature>
<protein>
    <submittedName>
        <fullName evidence="2">Uncharacterized protein</fullName>
    </submittedName>
</protein>
<reference evidence="2 3" key="1">
    <citation type="submission" date="2020-02" db="EMBL/GenBank/DDBJ databases">
        <authorList>
            <person name="Ma Q."/>
            <person name="Huang Y."/>
            <person name="Song X."/>
            <person name="Pei D."/>
        </authorList>
    </citation>
    <scope>NUCLEOTIDE SEQUENCE [LARGE SCALE GENOMIC DNA]</scope>
    <source>
        <strain evidence="2">Sxm20200214</strain>
        <tissue evidence="2">Leaf</tissue>
    </source>
</reference>
<feature type="compositionally biased region" description="Polar residues" evidence="1">
    <location>
        <begin position="13"/>
        <end position="22"/>
    </location>
</feature>
<organism evidence="2 3">
    <name type="scientific">Brassica carinata</name>
    <name type="common">Ethiopian mustard</name>
    <name type="synonym">Abyssinian cabbage</name>
    <dbReference type="NCBI Taxonomy" id="52824"/>
    <lineage>
        <taxon>Eukaryota</taxon>
        <taxon>Viridiplantae</taxon>
        <taxon>Streptophyta</taxon>
        <taxon>Embryophyta</taxon>
        <taxon>Tracheophyta</taxon>
        <taxon>Spermatophyta</taxon>
        <taxon>Magnoliopsida</taxon>
        <taxon>eudicotyledons</taxon>
        <taxon>Gunneridae</taxon>
        <taxon>Pentapetalae</taxon>
        <taxon>rosids</taxon>
        <taxon>malvids</taxon>
        <taxon>Brassicales</taxon>
        <taxon>Brassicaceae</taxon>
        <taxon>Brassiceae</taxon>
        <taxon>Brassica</taxon>
    </lineage>
</organism>
<comment type="caution">
    <text evidence="2">The sequence shown here is derived from an EMBL/GenBank/DDBJ whole genome shotgun (WGS) entry which is preliminary data.</text>
</comment>